<feature type="transmembrane region" description="Helical" evidence="1">
    <location>
        <begin position="91"/>
        <end position="112"/>
    </location>
</feature>
<comment type="caution">
    <text evidence="2">The sequence shown here is derived from an EMBL/GenBank/DDBJ whole genome shotgun (WGS) entry which is preliminary data.</text>
</comment>
<reference evidence="2 3" key="1">
    <citation type="submission" date="2021-05" db="EMBL/GenBank/DDBJ databases">
        <title>Genome Assembly of Synthetic Allotetraploid Brassica napus Reveals Homoeologous Exchanges between Subgenomes.</title>
        <authorList>
            <person name="Davis J.T."/>
        </authorList>
    </citation>
    <scope>NUCLEOTIDE SEQUENCE [LARGE SCALE GENOMIC DNA]</scope>
    <source>
        <strain evidence="3">cv. Da-Ae</strain>
        <tissue evidence="2">Seedling</tissue>
    </source>
</reference>
<dbReference type="EMBL" id="JAGKQM010000012">
    <property type="protein sequence ID" value="KAH0898183.1"/>
    <property type="molecule type" value="Genomic_DNA"/>
</dbReference>
<evidence type="ECO:0000256" key="1">
    <source>
        <dbReference type="SAM" id="Phobius"/>
    </source>
</evidence>
<feature type="transmembrane region" description="Helical" evidence="1">
    <location>
        <begin position="147"/>
        <end position="165"/>
    </location>
</feature>
<name>A0ABQ8B0E3_BRANA</name>
<feature type="transmembrane region" description="Helical" evidence="1">
    <location>
        <begin position="58"/>
        <end position="79"/>
    </location>
</feature>
<dbReference type="PROSITE" id="PS51257">
    <property type="entry name" value="PROKAR_LIPOPROTEIN"/>
    <property type="match status" value="1"/>
</dbReference>
<keyword evidence="1" id="KW-0472">Membrane</keyword>
<evidence type="ECO:0000313" key="2">
    <source>
        <dbReference type="EMBL" id="KAH0898183.1"/>
    </source>
</evidence>
<dbReference type="Proteomes" id="UP000824890">
    <property type="component" value="Unassembled WGS sequence"/>
</dbReference>
<keyword evidence="1" id="KW-0812">Transmembrane</keyword>
<evidence type="ECO:0000313" key="3">
    <source>
        <dbReference type="Proteomes" id="UP000824890"/>
    </source>
</evidence>
<accession>A0ABQ8B0E3</accession>
<protein>
    <submittedName>
        <fullName evidence="2">Uncharacterized protein</fullName>
    </submittedName>
</protein>
<keyword evidence="1" id="KW-1133">Transmembrane helix</keyword>
<feature type="transmembrane region" description="Helical" evidence="1">
    <location>
        <begin position="118"/>
        <end position="140"/>
    </location>
</feature>
<keyword evidence="3" id="KW-1185">Reference proteome</keyword>
<organism evidence="2 3">
    <name type="scientific">Brassica napus</name>
    <name type="common">Rape</name>
    <dbReference type="NCBI Taxonomy" id="3708"/>
    <lineage>
        <taxon>Eukaryota</taxon>
        <taxon>Viridiplantae</taxon>
        <taxon>Streptophyta</taxon>
        <taxon>Embryophyta</taxon>
        <taxon>Tracheophyta</taxon>
        <taxon>Spermatophyta</taxon>
        <taxon>Magnoliopsida</taxon>
        <taxon>eudicotyledons</taxon>
        <taxon>Gunneridae</taxon>
        <taxon>Pentapetalae</taxon>
        <taxon>rosids</taxon>
        <taxon>malvids</taxon>
        <taxon>Brassicales</taxon>
        <taxon>Brassicaceae</taxon>
        <taxon>Brassiceae</taxon>
        <taxon>Brassica</taxon>
    </lineage>
</organism>
<proteinExistence type="predicted"/>
<gene>
    <name evidence="2" type="ORF">HID58_047751</name>
</gene>
<sequence>MERWVALSPAMGLSCSARSGALKGGEAVFSFSSSPEAVSSFSSSPEAVSSFSSFPGPLFSVVGAASAATLIGSVISAVFSVISAVFSVESFLVFSIETSVVFVFSVKTSIVFAVDSSVVFAVDSTISTALVSLSSAVVFCTFSPEPVFANFTLGASSSVGFSFLLPRHVSTTIAIG</sequence>